<name>A0ABZ2YPI5_9BACT</name>
<evidence type="ECO:0000313" key="4">
    <source>
        <dbReference type="EMBL" id="WZN41242.1"/>
    </source>
</evidence>
<dbReference type="Pfam" id="PF11127">
    <property type="entry name" value="YgaP-like_TM"/>
    <property type="match status" value="1"/>
</dbReference>
<dbReference type="InterPro" id="IPR021309">
    <property type="entry name" value="YgaP-like_TM"/>
</dbReference>
<evidence type="ECO:0000259" key="3">
    <source>
        <dbReference type="Pfam" id="PF11127"/>
    </source>
</evidence>
<evidence type="ECO:0000256" key="1">
    <source>
        <dbReference type="ARBA" id="ARBA00008918"/>
    </source>
</evidence>
<protein>
    <submittedName>
        <fullName evidence="4">SRPBCC family protein</fullName>
    </submittedName>
</protein>
<evidence type="ECO:0000313" key="5">
    <source>
        <dbReference type="Proteomes" id="UP001485459"/>
    </source>
</evidence>
<dbReference type="EMBL" id="CP149822">
    <property type="protein sequence ID" value="WZN41242.1"/>
    <property type="molecule type" value="Genomic_DNA"/>
</dbReference>
<organism evidence="4 5">
    <name type="scientific">Chitinophaga pollutisoli</name>
    <dbReference type="NCBI Taxonomy" id="3133966"/>
    <lineage>
        <taxon>Bacteria</taxon>
        <taxon>Pseudomonadati</taxon>
        <taxon>Bacteroidota</taxon>
        <taxon>Chitinophagia</taxon>
        <taxon>Chitinophagales</taxon>
        <taxon>Chitinophagaceae</taxon>
        <taxon>Chitinophaga</taxon>
    </lineage>
</organism>
<dbReference type="RefSeq" id="WP_341836097.1">
    <property type="nucleotide sequence ID" value="NZ_CP149822.1"/>
</dbReference>
<keyword evidence="5" id="KW-1185">Reference proteome</keyword>
<evidence type="ECO:0000259" key="2">
    <source>
        <dbReference type="Pfam" id="PF03364"/>
    </source>
</evidence>
<dbReference type="Gene3D" id="3.30.530.20">
    <property type="match status" value="1"/>
</dbReference>
<accession>A0ABZ2YPI5</accession>
<comment type="similarity">
    <text evidence="1">Belongs to the ribosome association toxin RatA family.</text>
</comment>
<dbReference type="CDD" id="cd07817">
    <property type="entry name" value="SRPBCC_8"/>
    <property type="match status" value="1"/>
</dbReference>
<feature type="domain" description="Inner membrane protein YgaP-like transmembrane" evidence="3">
    <location>
        <begin position="20"/>
        <end position="77"/>
    </location>
</feature>
<dbReference type="Pfam" id="PF03364">
    <property type="entry name" value="Polyketide_cyc"/>
    <property type="match status" value="1"/>
</dbReference>
<dbReference type="Proteomes" id="UP001485459">
    <property type="component" value="Chromosome"/>
</dbReference>
<proteinExistence type="inferred from homology"/>
<feature type="domain" description="Coenzyme Q-binding protein COQ10 START" evidence="2">
    <location>
        <begin position="97"/>
        <end position="208"/>
    </location>
</feature>
<sequence length="239" mass="26524">MNQNNNRPRAGMLYEQSTVINVSKTGRIISSAAGASLVYLAIAGMKESPFKNIGRLLVGGYLLYRGLSGNCPITAAIDDEQRPRHARAVNIRTSMIVKRPRGEVYAYWRQLNNLPNFMAHLHDVEVVDSKHSHWTIKLAGNVTLEWDAEITEDKPGEELAWRSTEGAAIANAGKVRFRDAEGEATEILVTFTYRPPAGFMGAGLARLMNPAFAQLVRHDINRFKQHLEAFPKADNTAHG</sequence>
<dbReference type="InterPro" id="IPR047137">
    <property type="entry name" value="ORF3"/>
</dbReference>
<dbReference type="InterPro" id="IPR023393">
    <property type="entry name" value="START-like_dom_sf"/>
</dbReference>
<gene>
    <name evidence="4" type="ORF">WJU16_25085</name>
</gene>
<reference evidence="5" key="1">
    <citation type="submission" date="2024-03" db="EMBL/GenBank/DDBJ databases">
        <title>Chitinophaga horti sp. nov., isolated from garden soil.</title>
        <authorList>
            <person name="Lee D.S."/>
            <person name="Han D.M."/>
            <person name="Baek J.H."/>
            <person name="Choi D.G."/>
            <person name="Jeon J.H."/>
            <person name="Jeon C.O."/>
        </authorList>
    </citation>
    <scope>NUCLEOTIDE SEQUENCE [LARGE SCALE GENOMIC DNA]</scope>
    <source>
        <strain evidence="5">GPA1</strain>
    </source>
</reference>
<dbReference type="InterPro" id="IPR005031">
    <property type="entry name" value="COQ10_START"/>
</dbReference>
<dbReference type="SUPFAM" id="SSF55961">
    <property type="entry name" value="Bet v1-like"/>
    <property type="match status" value="1"/>
</dbReference>
<dbReference type="PANTHER" id="PTHR33824:SF7">
    <property type="entry name" value="POLYKETIDE CYCLASE_DEHYDRASE AND LIPID TRANSPORT SUPERFAMILY PROTEIN"/>
    <property type="match status" value="1"/>
</dbReference>
<dbReference type="PANTHER" id="PTHR33824">
    <property type="entry name" value="POLYKETIDE CYCLASE/DEHYDRASE AND LIPID TRANSPORT SUPERFAMILY PROTEIN"/>
    <property type="match status" value="1"/>
</dbReference>